<gene>
    <name evidence="1" type="ORF">XELAEV_18037637mg</name>
</gene>
<organism evidence="1 2">
    <name type="scientific">Xenopus laevis</name>
    <name type="common">African clawed frog</name>
    <dbReference type="NCBI Taxonomy" id="8355"/>
    <lineage>
        <taxon>Eukaryota</taxon>
        <taxon>Metazoa</taxon>
        <taxon>Chordata</taxon>
        <taxon>Craniata</taxon>
        <taxon>Vertebrata</taxon>
        <taxon>Euteleostomi</taxon>
        <taxon>Amphibia</taxon>
        <taxon>Batrachia</taxon>
        <taxon>Anura</taxon>
        <taxon>Pipoidea</taxon>
        <taxon>Pipidae</taxon>
        <taxon>Xenopodinae</taxon>
        <taxon>Xenopus</taxon>
        <taxon>Xenopus</taxon>
    </lineage>
</organism>
<dbReference type="AlphaFoldDB" id="A0A974HAC5"/>
<dbReference type="Gene3D" id="1.10.287.1130">
    <property type="entry name" value="CytochromE C oxidase copper chaperone"/>
    <property type="match status" value="1"/>
</dbReference>
<evidence type="ECO:0000313" key="2">
    <source>
        <dbReference type="Proteomes" id="UP000694892"/>
    </source>
</evidence>
<dbReference type="InterPro" id="IPR009069">
    <property type="entry name" value="Cys_alpha_HP_mot_SF"/>
</dbReference>
<protein>
    <submittedName>
        <fullName evidence="1">Uncharacterized protein</fullName>
    </submittedName>
</protein>
<accession>A0A974HAC5</accession>
<reference evidence="2" key="1">
    <citation type="journal article" date="2016" name="Nature">
        <title>Genome evolution in the allotetraploid frog Xenopus laevis.</title>
        <authorList>
            <person name="Session A.M."/>
            <person name="Uno Y."/>
            <person name="Kwon T."/>
            <person name="Chapman J.A."/>
            <person name="Toyoda A."/>
            <person name="Takahashi S."/>
            <person name="Fukui A."/>
            <person name="Hikosaka A."/>
            <person name="Suzuki A."/>
            <person name="Kondo M."/>
            <person name="van Heeringen S.J."/>
            <person name="Quigley I."/>
            <person name="Heinz S."/>
            <person name="Ogino H."/>
            <person name="Ochi H."/>
            <person name="Hellsten U."/>
            <person name="Lyons J.B."/>
            <person name="Simakov O."/>
            <person name="Putnam N."/>
            <person name="Stites J."/>
            <person name="Kuroki Y."/>
            <person name="Tanaka T."/>
            <person name="Michiue T."/>
            <person name="Watanabe M."/>
            <person name="Bogdanovic O."/>
            <person name="Lister R."/>
            <person name="Georgiou G."/>
            <person name="Paranjpe S.S."/>
            <person name="van Kruijsbergen I."/>
            <person name="Shu S."/>
            <person name="Carlson J."/>
            <person name="Kinoshita T."/>
            <person name="Ohta Y."/>
            <person name="Mawaribuchi S."/>
            <person name="Jenkins J."/>
            <person name="Grimwood J."/>
            <person name="Schmutz J."/>
            <person name="Mitros T."/>
            <person name="Mozaffari S.V."/>
            <person name="Suzuki Y."/>
            <person name="Haramoto Y."/>
            <person name="Yamamoto T.S."/>
            <person name="Takagi C."/>
            <person name="Heald R."/>
            <person name="Miller K."/>
            <person name="Haudenschild C."/>
            <person name="Kitzman J."/>
            <person name="Nakayama T."/>
            <person name="Izutsu Y."/>
            <person name="Robert J."/>
            <person name="Fortriede J."/>
            <person name="Burns K."/>
            <person name="Lotay V."/>
            <person name="Karimi K."/>
            <person name="Yasuoka Y."/>
            <person name="Dichmann D.S."/>
            <person name="Flajnik M.F."/>
            <person name="Houston D.W."/>
            <person name="Shendure J."/>
            <person name="DuPasquier L."/>
            <person name="Vize P.D."/>
            <person name="Zorn A.M."/>
            <person name="Ito M."/>
            <person name="Marcotte E.M."/>
            <person name="Wallingford J.B."/>
            <person name="Ito Y."/>
            <person name="Asashima M."/>
            <person name="Ueno N."/>
            <person name="Matsuda Y."/>
            <person name="Veenstra G.J."/>
            <person name="Fujiyama A."/>
            <person name="Harland R.M."/>
            <person name="Taira M."/>
            <person name="Rokhsar D.S."/>
        </authorList>
    </citation>
    <scope>NUCLEOTIDE SEQUENCE [LARGE SCALE GENOMIC DNA]</scope>
    <source>
        <strain evidence="2">J</strain>
    </source>
</reference>
<sequence length="126" mass="13817">MSDSAKEGPAETVAEVKSKESPCAELKIAMEKCVAKKGEDSCRELIQAYKECERVLRGTCLEFFRLPIILSSTNPTIPLGGTDGVVLLYMIDVIDAVGCGFCCLSRKDLHCTNCVPSCHRRKSCIR</sequence>
<name>A0A974HAC5_XENLA</name>
<dbReference type="Proteomes" id="UP000694892">
    <property type="component" value="Chromosome 7S"/>
</dbReference>
<proteinExistence type="predicted"/>
<dbReference type="EMBL" id="CM004479">
    <property type="protein sequence ID" value="OCT70712.1"/>
    <property type="molecule type" value="Genomic_DNA"/>
</dbReference>
<dbReference type="SUPFAM" id="SSF47072">
    <property type="entry name" value="Cysteine alpha-hairpin motif"/>
    <property type="match status" value="1"/>
</dbReference>
<evidence type="ECO:0000313" key="1">
    <source>
        <dbReference type="EMBL" id="OCT70712.1"/>
    </source>
</evidence>